<dbReference type="PANTHER" id="PTHR30290:SF9">
    <property type="entry name" value="OLIGOPEPTIDE-BINDING PROTEIN APPA"/>
    <property type="match status" value="1"/>
</dbReference>
<reference evidence="6" key="1">
    <citation type="submission" date="2020-11" db="EMBL/GenBank/DDBJ databases">
        <title>Halonatronomonas betainensis gen. nov., sp. nov. a novel haloalkaliphilic representative of the family Halanaerobiacae capable of betaine degradation.</title>
        <authorList>
            <person name="Boltyanskaya Y."/>
            <person name="Kevbrin V."/>
            <person name="Detkova E."/>
            <person name="Grouzdev D.S."/>
            <person name="Koziaeva V."/>
            <person name="Zhilina T."/>
        </authorList>
    </citation>
    <scope>NUCLEOTIDE SEQUENCE</scope>
    <source>
        <strain evidence="6">Z-7014</strain>
    </source>
</reference>
<dbReference type="InterPro" id="IPR030678">
    <property type="entry name" value="Peptide/Ni-bd"/>
</dbReference>
<evidence type="ECO:0000256" key="3">
    <source>
        <dbReference type="ARBA" id="ARBA00022729"/>
    </source>
</evidence>
<organism evidence="6 7">
    <name type="scientific">Halonatronomonas betaini</name>
    <dbReference type="NCBI Taxonomy" id="2778430"/>
    <lineage>
        <taxon>Bacteria</taxon>
        <taxon>Bacillati</taxon>
        <taxon>Bacillota</taxon>
        <taxon>Clostridia</taxon>
        <taxon>Halanaerobiales</taxon>
        <taxon>Halarsenatibacteraceae</taxon>
        <taxon>Halonatronomonas</taxon>
    </lineage>
</organism>
<sequence length="506" mass="56612">MFKKTLILVISLALLFVVGYTPAVNADSDVLVIGSAAEAVGLDPRLETDIPSSERLNIIMEPLVTFGENMDLEPRLATDWGLSDDSLTMTFNLREGVLWHDGEPFTADDVVYTFEWILDENNAAPNRALYEVIDEIVAEDDHTVHFHLSEPNAFLLNNIARMPVVPAAHGDSEDFRTDPIGTGPYSFDSWTRDDVMHLVANDDYWGGVPVISRIEFRAIPEDSSRLLALEAGEIDMYQGGVVPEELARLEEDPNVTVQRVTGTGHVYLGFNTRTEPLDDVNVRRAISHLINRAGIIDRIQHGIGSVATGPVPEGLPWYNPDVATYDYNPQRAQELIEEAGVDLSGLTLGLHTNENPLRIRISEILQNEAQQIGLDLDVSIEEWGAFWSGLQQPDHDYDLFIVGWVGQVDADRAMFRQFHTDGPFNFGGYSDARLDELLEEGKRVPSDSERSIEIYREAQEIVADNAYYGFINYYEEVGLSRPGVDGYIVHPYTANAWQNAHTFTKE</sequence>
<evidence type="ECO:0000256" key="2">
    <source>
        <dbReference type="ARBA" id="ARBA00022448"/>
    </source>
</evidence>
<comment type="similarity">
    <text evidence="1">Belongs to the bacterial solute-binding protein 5 family.</text>
</comment>
<dbReference type="CDD" id="cd00995">
    <property type="entry name" value="PBP2_NikA_DppA_OppA_like"/>
    <property type="match status" value="1"/>
</dbReference>
<dbReference type="Gene3D" id="3.90.76.10">
    <property type="entry name" value="Dipeptide-binding Protein, Domain 1"/>
    <property type="match status" value="1"/>
</dbReference>
<dbReference type="AlphaFoldDB" id="A0A931AWD8"/>
<evidence type="ECO:0000313" key="7">
    <source>
        <dbReference type="Proteomes" id="UP000621436"/>
    </source>
</evidence>
<gene>
    <name evidence="6" type="ORF">I0Q91_09490</name>
</gene>
<dbReference type="Pfam" id="PF00496">
    <property type="entry name" value="SBP_bac_5"/>
    <property type="match status" value="1"/>
</dbReference>
<evidence type="ECO:0000259" key="5">
    <source>
        <dbReference type="Pfam" id="PF00496"/>
    </source>
</evidence>
<protein>
    <submittedName>
        <fullName evidence="6">ABC transporter substrate-binding protein</fullName>
    </submittedName>
</protein>
<feature type="signal peptide" evidence="4">
    <location>
        <begin position="1"/>
        <end position="26"/>
    </location>
</feature>
<dbReference type="SUPFAM" id="SSF53850">
    <property type="entry name" value="Periplasmic binding protein-like II"/>
    <property type="match status" value="1"/>
</dbReference>
<dbReference type="GO" id="GO:0042597">
    <property type="term" value="C:periplasmic space"/>
    <property type="evidence" value="ECO:0007669"/>
    <property type="project" value="UniProtKB-ARBA"/>
</dbReference>
<dbReference type="RefSeq" id="WP_270454283.1">
    <property type="nucleotide sequence ID" value="NZ_JADPIE010000005.1"/>
</dbReference>
<name>A0A931AWD8_9FIRM</name>
<keyword evidence="2" id="KW-0813">Transport</keyword>
<feature type="chain" id="PRO_5038941299" evidence="4">
    <location>
        <begin position="27"/>
        <end position="506"/>
    </location>
</feature>
<dbReference type="InterPro" id="IPR039424">
    <property type="entry name" value="SBP_5"/>
</dbReference>
<dbReference type="Gene3D" id="3.40.190.10">
    <property type="entry name" value="Periplasmic binding protein-like II"/>
    <property type="match status" value="1"/>
</dbReference>
<feature type="domain" description="Solute-binding protein family 5" evidence="5">
    <location>
        <begin position="72"/>
        <end position="422"/>
    </location>
</feature>
<evidence type="ECO:0000313" key="6">
    <source>
        <dbReference type="EMBL" id="MBF8437311.1"/>
    </source>
</evidence>
<accession>A0A931AWD8</accession>
<dbReference type="PIRSF" id="PIRSF002741">
    <property type="entry name" value="MppA"/>
    <property type="match status" value="1"/>
</dbReference>
<dbReference type="Gene3D" id="3.10.105.10">
    <property type="entry name" value="Dipeptide-binding Protein, Domain 3"/>
    <property type="match status" value="1"/>
</dbReference>
<keyword evidence="3 4" id="KW-0732">Signal</keyword>
<evidence type="ECO:0000256" key="4">
    <source>
        <dbReference type="SAM" id="SignalP"/>
    </source>
</evidence>
<dbReference type="PANTHER" id="PTHR30290">
    <property type="entry name" value="PERIPLASMIC BINDING COMPONENT OF ABC TRANSPORTER"/>
    <property type="match status" value="1"/>
</dbReference>
<dbReference type="EMBL" id="JADPIE010000005">
    <property type="protein sequence ID" value="MBF8437311.1"/>
    <property type="molecule type" value="Genomic_DNA"/>
</dbReference>
<dbReference type="GO" id="GO:0043190">
    <property type="term" value="C:ATP-binding cassette (ABC) transporter complex"/>
    <property type="evidence" value="ECO:0007669"/>
    <property type="project" value="InterPro"/>
</dbReference>
<dbReference type="Proteomes" id="UP000621436">
    <property type="component" value="Unassembled WGS sequence"/>
</dbReference>
<comment type="caution">
    <text evidence="6">The sequence shown here is derived from an EMBL/GenBank/DDBJ whole genome shotgun (WGS) entry which is preliminary data.</text>
</comment>
<dbReference type="InterPro" id="IPR000914">
    <property type="entry name" value="SBP_5_dom"/>
</dbReference>
<keyword evidence="7" id="KW-1185">Reference proteome</keyword>
<dbReference type="GO" id="GO:1904680">
    <property type="term" value="F:peptide transmembrane transporter activity"/>
    <property type="evidence" value="ECO:0007669"/>
    <property type="project" value="TreeGrafter"/>
</dbReference>
<evidence type="ECO:0000256" key="1">
    <source>
        <dbReference type="ARBA" id="ARBA00005695"/>
    </source>
</evidence>
<dbReference type="GO" id="GO:0015833">
    <property type="term" value="P:peptide transport"/>
    <property type="evidence" value="ECO:0007669"/>
    <property type="project" value="TreeGrafter"/>
</dbReference>
<proteinExistence type="inferred from homology"/>